<name>A0AAN1FJ62_9VIBR</name>
<dbReference type="PANTHER" id="PTHR36109:SF2">
    <property type="entry name" value="MEMBRANE PROTEIN"/>
    <property type="match status" value="1"/>
</dbReference>
<proteinExistence type="predicted"/>
<evidence type="ECO:0000313" key="2">
    <source>
        <dbReference type="Proteomes" id="UP000197092"/>
    </source>
</evidence>
<protein>
    <submittedName>
        <fullName evidence="1">DUF1269 domain-containing family protein</fullName>
    </submittedName>
</protein>
<dbReference type="PANTHER" id="PTHR36109">
    <property type="entry name" value="MEMBRANE PROTEIN-RELATED"/>
    <property type="match status" value="1"/>
</dbReference>
<reference evidence="2" key="1">
    <citation type="submission" date="2016-12" db="EMBL/GenBank/DDBJ databases">
        <title>Comparative genomic analysis reveals the diversity, evolution, and environmental adaptation strategies of the genus Vibrio.</title>
        <authorList>
            <person name="Lin H."/>
            <person name="Wang X."/>
            <person name="Zhang X.-H."/>
        </authorList>
    </citation>
    <scope>NUCLEOTIDE SEQUENCE [LARGE SCALE GENOMIC DNA]</scope>
    <source>
        <strain evidence="2">QT6D1</strain>
    </source>
</reference>
<organism evidence="1 2">
    <name type="scientific">Vibrio mediterranei</name>
    <dbReference type="NCBI Taxonomy" id="689"/>
    <lineage>
        <taxon>Bacteria</taxon>
        <taxon>Pseudomonadati</taxon>
        <taxon>Pseudomonadota</taxon>
        <taxon>Gammaproteobacteria</taxon>
        <taxon>Vibrionales</taxon>
        <taxon>Vibrionaceae</taxon>
        <taxon>Vibrio</taxon>
    </lineage>
</organism>
<dbReference type="EMBL" id="CP018309">
    <property type="protein sequence ID" value="ASI91622.1"/>
    <property type="molecule type" value="Genomic_DNA"/>
</dbReference>
<accession>A0AAN1FJ62</accession>
<evidence type="ECO:0000313" key="1">
    <source>
        <dbReference type="EMBL" id="ASI91622.1"/>
    </source>
</evidence>
<sequence length="165" mass="17295">MNNSNVVAIAHTHLDAKHIVTTLVDQGFPIESIFIIGKGYEMEEHATGFYDTDDRVKNWGKTGALWGGIWGALVGSGLFWLPGIGAVVAAGPIVAAVAGAVEGATITGGVTAIGGALASIGIPKDTIVKYETAIKTDKYLVVFDGESEQLKKARNFVQNHKGSTL</sequence>
<dbReference type="InterPro" id="IPR052948">
    <property type="entry name" value="Low_temp-induced_all0457"/>
</dbReference>
<dbReference type="KEGG" id="vsh:BSZ05_17380"/>
<dbReference type="Proteomes" id="UP000197092">
    <property type="component" value="Chromosome 2"/>
</dbReference>
<gene>
    <name evidence="1" type="ORF">BSZ05_17380</name>
</gene>
<dbReference type="AlphaFoldDB" id="A0AAN1FJ62"/>